<dbReference type="KEGG" id="nre:BES08_29095"/>
<keyword evidence="2" id="KW-0614">Plasmid</keyword>
<sequence length="61" mass="6669">MASISKTQRLILIAAFAALLIALAMHRLEGPFTGDWITVVLSASLFGLAFMWDGIASYLKR</sequence>
<gene>
    <name evidence="2" type="ORF">BES08_29095</name>
</gene>
<dbReference type="RefSeq" id="WP_008828796.1">
    <property type="nucleotide sequence ID" value="NZ_CP017077.1"/>
</dbReference>
<organism evidence="2 3">
    <name type="scientific">Novosphingobium resinovorum</name>
    <dbReference type="NCBI Taxonomy" id="158500"/>
    <lineage>
        <taxon>Bacteria</taxon>
        <taxon>Pseudomonadati</taxon>
        <taxon>Pseudomonadota</taxon>
        <taxon>Alphaproteobacteria</taxon>
        <taxon>Sphingomonadales</taxon>
        <taxon>Sphingomonadaceae</taxon>
        <taxon>Novosphingobium</taxon>
    </lineage>
</organism>
<keyword evidence="1" id="KW-0472">Membrane</keyword>
<reference evidence="3" key="1">
    <citation type="journal article" date="2017" name="J. Biotechnol.">
        <title>Complete genome sequence of Novosphingobium resinovorum SA1, a versatile xenobiotic-degrading bacterium capable of utilizing sulfanilic acid.</title>
        <authorList>
            <person name="Hegedus B."/>
            <person name="Kos P.B."/>
            <person name="Balint B."/>
            <person name="Maroti G."/>
            <person name="Gan H.M."/>
            <person name="Perei K."/>
            <person name="Rakhely G."/>
        </authorList>
    </citation>
    <scope>NUCLEOTIDE SEQUENCE [LARGE SCALE GENOMIC DNA]</scope>
    <source>
        <strain evidence="3">SA1</strain>
    </source>
</reference>
<keyword evidence="3" id="KW-1185">Reference proteome</keyword>
<keyword evidence="1" id="KW-1133">Transmembrane helix</keyword>
<evidence type="ECO:0000313" key="3">
    <source>
        <dbReference type="Proteomes" id="UP000094626"/>
    </source>
</evidence>
<dbReference type="AlphaFoldDB" id="A0A1D8AFG2"/>
<geneLocation type="plasmid" evidence="2 3">
    <name>pSA2</name>
</geneLocation>
<evidence type="ECO:0000256" key="1">
    <source>
        <dbReference type="SAM" id="Phobius"/>
    </source>
</evidence>
<proteinExistence type="predicted"/>
<dbReference type="Proteomes" id="UP000094626">
    <property type="component" value="Plasmid pSA2"/>
</dbReference>
<keyword evidence="1" id="KW-0812">Transmembrane</keyword>
<accession>A0A1D8AFG2</accession>
<evidence type="ECO:0000313" key="2">
    <source>
        <dbReference type="EMBL" id="AOR80856.1"/>
    </source>
</evidence>
<protein>
    <submittedName>
        <fullName evidence="2">Uncharacterized protein</fullName>
    </submittedName>
</protein>
<name>A0A1D8AFG2_9SPHN</name>
<dbReference type="EMBL" id="CP017077">
    <property type="protein sequence ID" value="AOR80856.1"/>
    <property type="molecule type" value="Genomic_DNA"/>
</dbReference>
<feature type="transmembrane region" description="Helical" evidence="1">
    <location>
        <begin position="34"/>
        <end position="52"/>
    </location>
</feature>